<protein>
    <recommendedName>
        <fullName evidence="4">DUF1538 domain-containing protein</fullName>
    </recommendedName>
</protein>
<keyword evidence="3" id="KW-1185">Reference proteome</keyword>
<evidence type="ECO:0000313" key="2">
    <source>
        <dbReference type="EMBL" id="AEC01559.1"/>
    </source>
</evidence>
<feature type="transmembrane region" description="Helical" evidence="1">
    <location>
        <begin position="367"/>
        <end position="387"/>
    </location>
</feature>
<organism evidence="2 3">
    <name type="scientific">Parasphaerochaeta coccoides (strain ATCC BAA-1237 / DSM 17374 / SPN1)</name>
    <name type="common">Sphaerochaeta coccoides</name>
    <dbReference type="NCBI Taxonomy" id="760011"/>
    <lineage>
        <taxon>Bacteria</taxon>
        <taxon>Pseudomonadati</taxon>
        <taxon>Spirochaetota</taxon>
        <taxon>Spirochaetia</taxon>
        <taxon>Spirochaetales</taxon>
        <taxon>Sphaerochaetaceae</taxon>
        <taxon>Parasphaerochaeta</taxon>
    </lineage>
</organism>
<feature type="transmembrane region" description="Helical" evidence="1">
    <location>
        <begin position="76"/>
        <end position="93"/>
    </location>
</feature>
<feature type="transmembrane region" description="Helical" evidence="1">
    <location>
        <begin position="35"/>
        <end position="55"/>
    </location>
</feature>
<feature type="transmembrane region" description="Helical" evidence="1">
    <location>
        <begin position="12"/>
        <end position="29"/>
    </location>
</feature>
<keyword evidence="1" id="KW-1133">Transmembrane helix</keyword>
<dbReference type="Proteomes" id="UP000007939">
    <property type="component" value="Chromosome"/>
</dbReference>
<feature type="transmembrane region" description="Helical" evidence="1">
    <location>
        <begin position="454"/>
        <end position="476"/>
    </location>
</feature>
<dbReference type="HOGENOM" id="CLU_026769_2_0_12"/>
<feature type="transmembrane region" description="Helical" evidence="1">
    <location>
        <begin position="171"/>
        <end position="190"/>
    </location>
</feature>
<feature type="transmembrane region" description="Helical" evidence="1">
    <location>
        <begin position="202"/>
        <end position="221"/>
    </location>
</feature>
<evidence type="ECO:0008006" key="4">
    <source>
        <dbReference type="Google" id="ProtNLM"/>
    </source>
</evidence>
<reference evidence="3" key="1">
    <citation type="submission" date="2011-04" db="EMBL/GenBank/DDBJ databases">
        <title>The complete genome of Spirochaeta coccoides DSM 17374.</title>
        <authorList>
            <person name="Lucas S."/>
            <person name="Copeland A."/>
            <person name="Lapidus A."/>
            <person name="Bruce D."/>
            <person name="Goodwin L."/>
            <person name="Pitluck S."/>
            <person name="Peters L."/>
            <person name="Kyrpides N."/>
            <person name="Mavromatis K."/>
            <person name="Pagani I."/>
            <person name="Ivanova N."/>
            <person name="Ovchinnikova G."/>
            <person name="Lu M."/>
            <person name="Detter J.C."/>
            <person name="Tapia R."/>
            <person name="Han C."/>
            <person name="Land M."/>
            <person name="Hauser L."/>
            <person name="Markowitz V."/>
            <person name="Cheng J.-F."/>
            <person name="Hugenholtz P."/>
            <person name="Woyke T."/>
            <person name="Wu D."/>
            <person name="Spring S."/>
            <person name="Schroeder M."/>
            <person name="Brambilla E."/>
            <person name="Klenk H.-P."/>
            <person name="Eisen J.A."/>
        </authorList>
    </citation>
    <scope>NUCLEOTIDE SEQUENCE [LARGE SCALE GENOMIC DNA]</scope>
    <source>
        <strain evidence="3">ATCC BAA-1237 / DSM 17374 / SPN1</strain>
    </source>
</reference>
<dbReference type="STRING" id="760011.Spico_0329"/>
<dbReference type="eggNOG" id="COG0589">
    <property type="taxonomic scope" value="Bacteria"/>
</dbReference>
<dbReference type="RefSeq" id="WP_013738955.1">
    <property type="nucleotide sequence ID" value="NC_015436.1"/>
</dbReference>
<accession>F4GH84</accession>
<keyword evidence="1" id="KW-0812">Transmembrane</keyword>
<dbReference type="InterPro" id="IPR011435">
    <property type="entry name" value="UmpAB"/>
</dbReference>
<sequence>MLGTLKESAQAVIPISLIVLLLHLTIAPLPFWSFILFITGGVVMILGMSLFSLGADMAMMPIGQAIGTELTKSRKLWLILISGLFLGMIVTIAEPDVQVLASQVASIVSRPVMIGAVAVGVGIFLALALLRIILQFSLAKLFIIAYILVFIAAAFTSPDLLGVAFDSSGVTTGPITVPFILALGAGVSAVRGGKSSEEDSFGLCALCSIGPILAVSILGILSKAGLSESYPAATLSEVAAFPEMIAEYWLEIQGSFIDVLTVLTPILVIFLILQVFKLKLSRNRLLRIVAGLVYTLIGLTIFLAGVNVGFMPIGTYLGHSLASGSYSWILLPLSAFLGFFVVFAEPAVHVLNKQVEELTGGNISQRVMMIGLAIGVSLSMVFATMRIIFNISIWWFLAPGFGSALILMCFTPKIFTAVSFDSGGVAAGTMAAAFILPFYIGIADALGGNVMTDAFGVIGLVAMMPIVVILVIGLVYKIKTDKAQKHHQSHKEHKETVHS</sequence>
<dbReference type="AlphaFoldDB" id="F4GH84"/>
<evidence type="ECO:0000313" key="3">
    <source>
        <dbReference type="Proteomes" id="UP000007939"/>
    </source>
</evidence>
<feature type="transmembrane region" description="Helical" evidence="1">
    <location>
        <begin position="423"/>
        <end position="442"/>
    </location>
</feature>
<dbReference type="EMBL" id="CP002659">
    <property type="protein sequence ID" value="AEC01559.1"/>
    <property type="molecule type" value="Genomic_DNA"/>
</dbReference>
<reference evidence="2 3" key="2">
    <citation type="journal article" date="2012" name="Stand. Genomic Sci.">
        <title>Complete genome sequence of the termite hindgut bacterium Spirochaeta coccoides type strain (SPN1(T)), reclassification in the genus Sphaerochaeta as Sphaerochaeta coccoides comb. nov. and emendations of the family Spirochaetaceae and the genus Sphaerochaeta.</title>
        <authorList>
            <person name="Abt B."/>
            <person name="Han C."/>
            <person name="Scheuner C."/>
            <person name="Lu M."/>
            <person name="Lapidus A."/>
            <person name="Nolan M."/>
            <person name="Lucas S."/>
            <person name="Hammon N."/>
            <person name="Deshpande S."/>
            <person name="Cheng J.F."/>
            <person name="Tapia R."/>
            <person name="Goodwin L.A."/>
            <person name="Pitluck S."/>
            <person name="Liolios K."/>
            <person name="Pagani I."/>
            <person name="Ivanova N."/>
            <person name="Mavromatis K."/>
            <person name="Mikhailova N."/>
            <person name="Huntemann M."/>
            <person name="Pati A."/>
            <person name="Chen A."/>
            <person name="Palaniappan K."/>
            <person name="Land M."/>
            <person name="Hauser L."/>
            <person name="Brambilla E.M."/>
            <person name="Rohde M."/>
            <person name="Spring S."/>
            <person name="Gronow S."/>
            <person name="Goker M."/>
            <person name="Woyke T."/>
            <person name="Bristow J."/>
            <person name="Eisen J.A."/>
            <person name="Markowitz V."/>
            <person name="Hugenholtz P."/>
            <person name="Kyrpides N.C."/>
            <person name="Klenk H.P."/>
            <person name="Detter J.C."/>
        </authorList>
    </citation>
    <scope>NUCLEOTIDE SEQUENCE [LARGE SCALE GENOMIC DNA]</scope>
    <source>
        <strain evidence="3">ATCC BAA-1237 / DSM 17374 / SPN1</strain>
    </source>
</reference>
<feature type="transmembrane region" description="Helical" evidence="1">
    <location>
        <begin position="141"/>
        <end position="165"/>
    </location>
</feature>
<feature type="transmembrane region" description="Helical" evidence="1">
    <location>
        <begin position="285"/>
        <end position="306"/>
    </location>
</feature>
<dbReference type="OrthoDB" id="9805989at2"/>
<gene>
    <name evidence="2" type="ordered locus">Spico_0329</name>
</gene>
<dbReference type="KEGG" id="scc:Spico_0329"/>
<keyword evidence="1" id="KW-0472">Membrane</keyword>
<feature type="transmembrane region" description="Helical" evidence="1">
    <location>
        <begin position="393"/>
        <end position="411"/>
    </location>
</feature>
<feature type="transmembrane region" description="Helical" evidence="1">
    <location>
        <begin position="113"/>
        <end position="134"/>
    </location>
</feature>
<proteinExistence type="predicted"/>
<feature type="transmembrane region" description="Helical" evidence="1">
    <location>
        <begin position="252"/>
        <end position="273"/>
    </location>
</feature>
<evidence type="ECO:0000256" key="1">
    <source>
        <dbReference type="SAM" id="Phobius"/>
    </source>
</evidence>
<feature type="transmembrane region" description="Helical" evidence="1">
    <location>
        <begin position="326"/>
        <end position="346"/>
    </location>
</feature>
<dbReference type="Pfam" id="PF07556">
    <property type="entry name" value="DUF1538"/>
    <property type="match status" value="2"/>
</dbReference>
<name>F4GH84_PARC1</name>